<evidence type="ECO:0000256" key="2">
    <source>
        <dbReference type="SAM" id="MobiDB-lite"/>
    </source>
</evidence>
<dbReference type="InterPro" id="IPR019819">
    <property type="entry name" value="Carboxylesterase_B_CS"/>
</dbReference>
<feature type="transmembrane region" description="Helical" evidence="3">
    <location>
        <begin position="297"/>
        <end position="315"/>
    </location>
</feature>
<feature type="compositionally biased region" description="Basic and acidic residues" evidence="2">
    <location>
        <begin position="128"/>
        <end position="141"/>
    </location>
</feature>
<feature type="domain" description="Carboxylesterase type B" evidence="4">
    <location>
        <begin position="338"/>
        <end position="717"/>
    </location>
</feature>
<sequence>MPDKGDFRNDDKKVIEMEEREKMLNEENKKEAKDVSDIDCIVEEIKDKIQDLQSDDIKIEIVKTGEVEKMKKQIEESQKEMGNRRRIPIGGIKIPGFLRSSPKEKNKDAGGTAEEGVDLLEPPCVAENARKDDVKDQQQKKDSLAMKIKWQKMMIKYPFGVIKKRESGQEKIDGSEEDREIRKDGQKRQSLIDSIKIPLVSVLPRTFTRGNEEKEKDLEIGTAGLASVETLGDSKGSVDLTEDGLETVTLDVEDGKDAEKVELASKEESDGNKKRDWRLVWANCVQRCRNLTMVEKAIAVLILLLILLFIIILIATRGSRMATSPPLIDGRFITTSSSCGPIEGVLEEDIFKFRGIPYAVPPIGAKRWNPADPLDQIDKCWNGTLKAHNATATCWQLYMNGRIDGNEDCLTLDVYSPFVRYDSPLPVVVLIGTTTIVGGAPGILVPTPKIVKTKEVVFVRPNFRLGIFGFLAVEALSKSVHPPSSGNYGLSDIVAALTWVKLNIVHFGGDPNMVTLVGHRAGATLVTALASSTAAKGLFQRAWASSGSAIYPGTILQLTEEANYRYVENLCRRSTDVLQCLRNEDAEELIESLEDSWRPVVPDLPQTSEVNATRHEWLVLDGKILKENLWGGDPPHAPLVIGTTAHSEASPELWEKLRKLPGSREEAIASHVKESHLGKLGLASEALKLYGSTWEGLAAMVSDVRTVCPLLTFARAQQNISFYITTLERNHTDFGEVADVDMDMGSILGRYLPLATSQMKFVETIQKLFFDYVMYGTLPATKPQGILTIGETLDWKNDYPNCNFWISKDIVPRFARRD</sequence>
<gene>
    <name evidence="5" type="ORF">PYX00_010788</name>
</gene>
<organism evidence="5">
    <name type="scientific">Menopon gallinae</name>
    <name type="common">poultry shaft louse</name>
    <dbReference type="NCBI Taxonomy" id="328185"/>
    <lineage>
        <taxon>Eukaryota</taxon>
        <taxon>Metazoa</taxon>
        <taxon>Ecdysozoa</taxon>
        <taxon>Arthropoda</taxon>
        <taxon>Hexapoda</taxon>
        <taxon>Insecta</taxon>
        <taxon>Pterygota</taxon>
        <taxon>Neoptera</taxon>
        <taxon>Paraneoptera</taxon>
        <taxon>Psocodea</taxon>
        <taxon>Troctomorpha</taxon>
        <taxon>Phthiraptera</taxon>
        <taxon>Amblycera</taxon>
        <taxon>Menoponidae</taxon>
        <taxon>Menopon</taxon>
    </lineage>
</organism>
<protein>
    <recommendedName>
        <fullName evidence="4">Carboxylesterase type B domain-containing protein</fullName>
    </recommendedName>
</protein>
<dbReference type="Gene3D" id="3.40.50.1820">
    <property type="entry name" value="alpha/beta hydrolase"/>
    <property type="match status" value="1"/>
</dbReference>
<feature type="region of interest" description="Disordered" evidence="2">
    <location>
        <begin position="73"/>
        <end position="141"/>
    </location>
</feature>
<proteinExistence type="predicted"/>
<keyword evidence="3" id="KW-0812">Transmembrane</keyword>
<dbReference type="PANTHER" id="PTHR11559">
    <property type="entry name" value="CARBOXYLESTERASE"/>
    <property type="match status" value="1"/>
</dbReference>
<keyword evidence="3" id="KW-1133">Transmembrane helix</keyword>
<accession>A0AAW2HGY4</accession>
<dbReference type="InterPro" id="IPR029058">
    <property type="entry name" value="AB_hydrolase_fold"/>
</dbReference>
<evidence type="ECO:0000256" key="1">
    <source>
        <dbReference type="ARBA" id="ARBA00023180"/>
    </source>
</evidence>
<dbReference type="InterPro" id="IPR002018">
    <property type="entry name" value="CarbesteraseB"/>
</dbReference>
<evidence type="ECO:0000256" key="3">
    <source>
        <dbReference type="SAM" id="Phobius"/>
    </source>
</evidence>
<dbReference type="Pfam" id="PF00135">
    <property type="entry name" value="COesterase"/>
    <property type="match status" value="1"/>
</dbReference>
<dbReference type="AlphaFoldDB" id="A0AAW2HGY4"/>
<evidence type="ECO:0000259" key="4">
    <source>
        <dbReference type="Pfam" id="PF00135"/>
    </source>
</evidence>
<dbReference type="PROSITE" id="PS00941">
    <property type="entry name" value="CARBOXYLESTERASE_B_2"/>
    <property type="match status" value="1"/>
</dbReference>
<comment type="caution">
    <text evidence="5">The sequence shown here is derived from an EMBL/GenBank/DDBJ whole genome shotgun (WGS) entry which is preliminary data.</text>
</comment>
<feature type="region of interest" description="Disordered" evidence="2">
    <location>
        <begin position="167"/>
        <end position="187"/>
    </location>
</feature>
<keyword evidence="3" id="KW-0472">Membrane</keyword>
<dbReference type="EMBL" id="JARGDH010000005">
    <property type="protein sequence ID" value="KAL0269044.1"/>
    <property type="molecule type" value="Genomic_DNA"/>
</dbReference>
<keyword evidence="1" id="KW-0325">Glycoprotein</keyword>
<dbReference type="EMBL" id="JARGDH010000005">
    <property type="protein sequence ID" value="KAL0269045.1"/>
    <property type="molecule type" value="Genomic_DNA"/>
</dbReference>
<dbReference type="SUPFAM" id="SSF53474">
    <property type="entry name" value="alpha/beta-Hydrolases"/>
    <property type="match status" value="1"/>
</dbReference>
<reference evidence="5" key="1">
    <citation type="journal article" date="2024" name="Gigascience">
        <title>Chromosome-level genome of the poultry shaft louse Menopon gallinae provides insight into the host-switching and adaptive evolution of parasitic lice.</title>
        <authorList>
            <person name="Xu Y."/>
            <person name="Ma L."/>
            <person name="Liu S."/>
            <person name="Liang Y."/>
            <person name="Liu Q."/>
            <person name="He Z."/>
            <person name="Tian L."/>
            <person name="Duan Y."/>
            <person name="Cai W."/>
            <person name="Li H."/>
            <person name="Song F."/>
        </authorList>
    </citation>
    <scope>NUCLEOTIDE SEQUENCE</scope>
    <source>
        <strain evidence="5">Cailab_2023a</strain>
    </source>
</reference>
<name>A0AAW2HGY4_9NEOP</name>
<evidence type="ECO:0000313" key="5">
    <source>
        <dbReference type="EMBL" id="KAL0269044.1"/>
    </source>
</evidence>
<dbReference type="InterPro" id="IPR050309">
    <property type="entry name" value="Type-B_Carboxylest/Lipase"/>
</dbReference>
<feature type="compositionally biased region" description="Basic and acidic residues" evidence="2">
    <location>
        <begin position="73"/>
        <end position="83"/>
    </location>
</feature>